<keyword evidence="7" id="KW-1185">Reference proteome</keyword>
<gene>
    <name evidence="6" type="ORF">H8698_00485</name>
</gene>
<sequence>MDKEKVITRICDAGIVAVVRASDSEQAMRITDACIEGGVAAIELTFTVPGAHRVIEELAKRYTPEEIILGAGTVLDSETARVAILSGAQYIVSPYFNADSVKLCNRYRVPCMPGAMTIKEVVEAMEAGADIVKVFPGEAFGPKILKAIKGPIPQAKLMPTGGVDVNNVGEWIKNGAVAVGAGGALTAGAKTGDYAQITKTGREFIQKIKEARGLNS</sequence>
<evidence type="ECO:0000313" key="6">
    <source>
        <dbReference type="EMBL" id="MBC8539452.1"/>
    </source>
</evidence>
<dbReference type="AlphaFoldDB" id="A0A926DKK3"/>
<dbReference type="EC" id="4.1.3.16" evidence="6"/>
<keyword evidence="5" id="KW-0119">Carbohydrate metabolism</keyword>
<dbReference type="Gene3D" id="3.20.20.70">
    <property type="entry name" value="Aldolase class I"/>
    <property type="match status" value="1"/>
</dbReference>
<dbReference type="InterPro" id="IPR000887">
    <property type="entry name" value="Aldlse_KDPG_KHG"/>
</dbReference>
<dbReference type="PANTHER" id="PTHR30246">
    <property type="entry name" value="2-KETO-3-DEOXY-6-PHOSPHOGLUCONATE ALDOLASE"/>
    <property type="match status" value="1"/>
</dbReference>
<dbReference type="PANTHER" id="PTHR30246:SF1">
    <property type="entry name" value="2-DEHYDRO-3-DEOXY-6-PHOSPHOGALACTONATE ALDOLASE-RELATED"/>
    <property type="match status" value="1"/>
</dbReference>
<evidence type="ECO:0000256" key="1">
    <source>
        <dbReference type="ARBA" id="ARBA00004761"/>
    </source>
</evidence>
<dbReference type="InterPro" id="IPR013785">
    <property type="entry name" value="Aldolase_TIM"/>
</dbReference>
<dbReference type="EC" id="4.1.2.14" evidence="6"/>
<dbReference type="Pfam" id="PF01081">
    <property type="entry name" value="Aldolase"/>
    <property type="match status" value="1"/>
</dbReference>
<dbReference type="NCBIfam" id="NF005119">
    <property type="entry name" value="PRK06552.1"/>
    <property type="match status" value="1"/>
</dbReference>
<evidence type="ECO:0000256" key="2">
    <source>
        <dbReference type="ARBA" id="ARBA00006906"/>
    </source>
</evidence>
<comment type="similarity">
    <text evidence="2">Belongs to the KHG/KDPG aldolase family.</text>
</comment>
<dbReference type="RefSeq" id="WP_177679324.1">
    <property type="nucleotide sequence ID" value="NZ_JACRSU010000001.1"/>
</dbReference>
<dbReference type="EMBL" id="JACRSU010000001">
    <property type="protein sequence ID" value="MBC8539452.1"/>
    <property type="molecule type" value="Genomic_DNA"/>
</dbReference>
<keyword evidence="4 6" id="KW-0456">Lyase</keyword>
<comment type="caution">
    <text evidence="6">The sequence shown here is derived from an EMBL/GenBank/DDBJ whole genome shotgun (WGS) entry which is preliminary data.</text>
</comment>
<dbReference type="GO" id="GO:0008700">
    <property type="term" value="F:(R,S)-4-hydroxy-2-oxoglutarate aldolase activity"/>
    <property type="evidence" value="ECO:0007669"/>
    <property type="project" value="UniProtKB-EC"/>
</dbReference>
<evidence type="ECO:0000256" key="5">
    <source>
        <dbReference type="ARBA" id="ARBA00023277"/>
    </source>
</evidence>
<reference evidence="6" key="1">
    <citation type="submission" date="2020-08" db="EMBL/GenBank/DDBJ databases">
        <title>Genome public.</title>
        <authorList>
            <person name="Liu C."/>
            <person name="Sun Q."/>
        </authorList>
    </citation>
    <scope>NUCLEOTIDE SEQUENCE</scope>
    <source>
        <strain evidence="6">H8</strain>
    </source>
</reference>
<comment type="subunit">
    <text evidence="3">Homotrimer.</text>
</comment>
<dbReference type="SUPFAM" id="SSF51569">
    <property type="entry name" value="Aldolase"/>
    <property type="match status" value="1"/>
</dbReference>
<evidence type="ECO:0000313" key="7">
    <source>
        <dbReference type="Proteomes" id="UP000611762"/>
    </source>
</evidence>
<evidence type="ECO:0000256" key="4">
    <source>
        <dbReference type="ARBA" id="ARBA00023239"/>
    </source>
</evidence>
<evidence type="ECO:0000256" key="3">
    <source>
        <dbReference type="ARBA" id="ARBA00011233"/>
    </source>
</evidence>
<dbReference type="NCBIfam" id="TIGR01182">
    <property type="entry name" value="eda"/>
    <property type="match status" value="1"/>
</dbReference>
<accession>A0A926DKK3</accession>
<comment type="pathway">
    <text evidence="1">Carbohydrate acid metabolism.</text>
</comment>
<protein>
    <submittedName>
        <fullName evidence="6">Bifunctional 2-keto-4-hydroxyglutarate aldolase/2-keto-3-deoxy-6-phosphogluconate aldolase</fullName>
        <ecNumber evidence="6">4.1.2.14</ecNumber>
        <ecNumber evidence="6">4.1.3.16</ecNumber>
    </submittedName>
</protein>
<organism evidence="6 7">
    <name type="scientific">Congzhengia minquanensis</name>
    <dbReference type="NCBI Taxonomy" id="2763657"/>
    <lineage>
        <taxon>Bacteria</taxon>
        <taxon>Bacillati</taxon>
        <taxon>Bacillota</taxon>
        <taxon>Clostridia</taxon>
        <taxon>Eubacteriales</taxon>
        <taxon>Oscillospiraceae</taxon>
        <taxon>Congzhengia</taxon>
    </lineage>
</organism>
<dbReference type="CDD" id="cd00452">
    <property type="entry name" value="KDPG_aldolase"/>
    <property type="match status" value="1"/>
</dbReference>
<dbReference type="GO" id="GO:0008675">
    <property type="term" value="F:2-dehydro-3-deoxy-phosphogluconate aldolase activity"/>
    <property type="evidence" value="ECO:0007669"/>
    <property type="project" value="UniProtKB-EC"/>
</dbReference>
<proteinExistence type="inferred from homology"/>
<name>A0A926DKK3_9FIRM</name>
<dbReference type="Proteomes" id="UP000611762">
    <property type="component" value="Unassembled WGS sequence"/>
</dbReference>